<gene>
    <name evidence="3" type="ORF">SY85_13290</name>
</gene>
<dbReference type="STRING" id="1492898.SY85_13290"/>
<protein>
    <submittedName>
        <fullName evidence="3">Uncharacterized protein</fullName>
    </submittedName>
</protein>
<dbReference type="Proteomes" id="UP000077177">
    <property type="component" value="Chromosome"/>
</dbReference>
<evidence type="ECO:0000313" key="4">
    <source>
        <dbReference type="Proteomes" id="UP000077177"/>
    </source>
</evidence>
<name>A0A172TW58_9BACT</name>
<dbReference type="OrthoDB" id="680442at2"/>
<evidence type="ECO:0000256" key="2">
    <source>
        <dbReference type="SAM" id="Phobius"/>
    </source>
</evidence>
<keyword evidence="1" id="KW-0175">Coiled coil</keyword>
<accession>A0A172TW58</accession>
<keyword evidence="2" id="KW-0812">Transmembrane</keyword>
<reference evidence="4" key="1">
    <citation type="submission" date="2015-01" db="EMBL/GenBank/DDBJ databases">
        <title>Flavisolibacter sp./LCS9/ whole genome sequencing.</title>
        <authorList>
            <person name="Kim M.K."/>
            <person name="Srinivasan S."/>
            <person name="Lee J.-J."/>
        </authorList>
    </citation>
    <scope>NUCLEOTIDE SEQUENCE [LARGE SCALE GENOMIC DNA]</scope>
    <source>
        <strain evidence="4">LCS9</strain>
    </source>
</reference>
<evidence type="ECO:0000313" key="3">
    <source>
        <dbReference type="EMBL" id="ANE51341.1"/>
    </source>
</evidence>
<keyword evidence="4" id="KW-1185">Reference proteome</keyword>
<evidence type="ECO:0000256" key="1">
    <source>
        <dbReference type="SAM" id="Coils"/>
    </source>
</evidence>
<keyword evidence="2" id="KW-1133">Transmembrane helix</keyword>
<sequence>MLLLAGSFNGLQVGVFIFVCFVLAGTIWLYRTSMRSIKQLQEDQRKQYSHLIAAVDAEWERSSWTNQLASSLRRFIPKASDKAAATAEPIHPAASLNSVDLLAVKNMLEQQQQLTQKLITQIDQQRSPQPSVPPQAVQQAKLRVDDLELLLEDKEEEIQQLLLQQKVSDKLASKLELLQQEFFGMQESMRKLELQAAQASKLAMDLEESKASYAQLTVELSRKSEKVQQVFLENTKLHEQLAETEDKLQEANFQRHQLFKKVQMLEVTNNELQTLTDTNSKLQTELRRISELESMLNTIMEERNQLLRK</sequence>
<reference evidence="3 4" key="2">
    <citation type="journal article" date="2016" name="Int. J. Syst. Evol. Microbiol.">
        <title>Flavisolibacter tropicus sp. nov., isolated from tropical soil.</title>
        <authorList>
            <person name="Lee J.J."/>
            <person name="Kang M.S."/>
            <person name="Kim G.S."/>
            <person name="Lee C.S."/>
            <person name="Lim S."/>
            <person name="Lee J."/>
            <person name="Roh S.H."/>
            <person name="Kang H."/>
            <person name="Ha J.M."/>
            <person name="Bae S."/>
            <person name="Jung H.Y."/>
            <person name="Kim M.K."/>
        </authorList>
    </citation>
    <scope>NUCLEOTIDE SEQUENCE [LARGE SCALE GENOMIC DNA]</scope>
    <source>
        <strain evidence="3 4">LCS9</strain>
    </source>
</reference>
<dbReference type="AlphaFoldDB" id="A0A172TW58"/>
<dbReference type="RefSeq" id="WP_066405264.1">
    <property type="nucleotide sequence ID" value="NZ_CP011390.1"/>
</dbReference>
<proteinExistence type="predicted"/>
<dbReference type="EMBL" id="CP011390">
    <property type="protein sequence ID" value="ANE51341.1"/>
    <property type="molecule type" value="Genomic_DNA"/>
</dbReference>
<keyword evidence="2" id="KW-0472">Membrane</keyword>
<feature type="transmembrane region" description="Helical" evidence="2">
    <location>
        <begin position="12"/>
        <end position="30"/>
    </location>
</feature>
<feature type="coiled-coil region" evidence="1">
    <location>
        <begin position="137"/>
        <end position="309"/>
    </location>
</feature>
<dbReference type="KEGG" id="fla:SY85_13290"/>
<organism evidence="3 4">
    <name type="scientific">Flavisolibacter tropicus</name>
    <dbReference type="NCBI Taxonomy" id="1492898"/>
    <lineage>
        <taxon>Bacteria</taxon>
        <taxon>Pseudomonadati</taxon>
        <taxon>Bacteroidota</taxon>
        <taxon>Chitinophagia</taxon>
        <taxon>Chitinophagales</taxon>
        <taxon>Chitinophagaceae</taxon>
        <taxon>Flavisolibacter</taxon>
    </lineage>
</organism>